<evidence type="ECO:0000313" key="2">
    <source>
        <dbReference type="EMBL" id="CAF1526788.1"/>
    </source>
</evidence>
<dbReference type="Proteomes" id="UP000677228">
    <property type="component" value="Unassembled WGS sequence"/>
</dbReference>
<dbReference type="Proteomes" id="UP000682733">
    <property type="component" value="Unassembled WGS sequence"/>
</dbReference>
<gene>
    <name evidence="2" type="ORF">GPM918_LOCUS37825</name>
    <name evidence="1" type="ORF">OVA965_LOCUS17548</name>
    <name evidence="4" type="ORF">SRO942_LOCUS38606</name>
    <name evidence="3" type="ORF">TMI583_LOCUS17559</name>
</gene>
<evidence type="ECO:0000313" key="5">
    <source>
        <dbReference type="Proteomes" id="UP000663829"/>
    </source>
</evidence>
<comment type="caution">
    <text evidence="2">The sequence shown here is derived from an EMBL/GenBank/DDBJ whole genome shotgun (WGS) entry which is preliminary data.</text>
</comment>
<dbReference type="AlphaFoldDB" id="A0A815US87"/>
<accession>A0A815US87</accession>
<dbReference type="Proteomes" id="UP000681722">
    <property type="component" value="Unassembled WGS sequence"/>
</dbReference>
<evidence type="ECO:0000313" key="1">
    <source>
        <dbReference type="EMBL" id="CAF1063716.1"/>
    </source>
</evidence>
<evidence type="ECO:0000313" key="3">
    <source>
        <dbReference type="EMBL" id="CAF3829010.1"/>
    </source>
</evidence>
<keyword evidence="5" id="KW-1185">Reference proteome</keyword>
<reference evidence="2" key="1">
    <citation type="submission" date="2021-02" db="EMBL/GenBank/DDBJ databases">
        <authorList>
            <person name="Nowell W R."/>
        </authorList>
    </citation>
    <scope>NUCLEOTIDE SEQUENCE</scope>
</reference>
<name>A0A815US87_9BILA</name>
<dbReference type="EMBL" id="CAJOBC010089939">
    <property type="protein sequence ID" value="CAF4385838.1"/>
    <property type="molecule type" value="Genomic_DNA"/>
</dbReference>
<dbReference type="EMBL" id="CAJNOQ010024374">
    <property type="protein sequence ID" value="CAF1526788.1"/>
    <property type="molecule type" value="Genomic_DNA"/>
</dbReference>
<evidence type="ECO:0000313" key="4">
    <source>
        <dbReference type="EMBL" id="CAF4385838.1"/>
    </source>
</evidence>
<dbReference type="EMBL" id="CAJNOK010008442">
    <property type="protein sequence ID" value="CAF1063716.1"/>
    <property type="molecule type" value="Genomic_DNA"/>
</dbReference>
<protein>
    <submittedName>
        <fullName evidence="2">Uncharacterized protein</fullName>
    </submittedName>
</protein>
<proteinExistence type="predicted"/>
<sequence length="151" mass="16088">MTDIGRTIETSLSSHAATSSILSSGRTVTIDPVIYIPDTEPISPPGEQCESQGTVVTSSATRAVALPTPVRDRVLFGFTAETTTTMKLTETPGRDRIFFGSTGIPSVNLLALSENLSSDSHTVSISPSFKISELTVMTQRPTYTIIADSHL</sequence>
<dbReference type="EMBL" id="CAJOBA010008457">
    <property type="protein sequence ID" value="CAF3829010.1"/>
    <property type="molecule type" value="Genomic_DNA"/>
</dbReference>
<organism evidence="2 5">
    <name type="scientific">Didymodactylos carnosus</name>
    <dbReference type="NCBI Taxonomy" id="1234261"/>
    <lineage>
        <taxon>Eukaryota</taxon>
        <taxon>Metazoa</taxon>
        <taxon>Spiralia</taxon>
        <taxon>Gnathifera</taxon>
        <taxon>Rotifera</taxon>
        <taxon>Eurotatoria</taxon>
        <taxon>Bdelloidea</taxon>
        <taxon>Philodinida</taxon>
        <taxon>Philodinidae</taxon>
        <taxon>Didymodactylos</taxon>
    </lineage>
</organism>
<dbReference type="Proteomes" id="UP000663829">
    <property type="component" value="Unassembled WGS sequence"/>
</dbReference>